<dbReference type="Gene3D" id="1.10.8.60">
    <property type="match status" value="1"/>
</dbReference>
<dbReference type="Proteomes" id="UP000035760">
    <property type="component" value="Unassembled WGS sequence"/>
</dbReference>
<keyword evidence="2" id="KW-0067">ATP-binding</keyword>
<evidence type="ECO:0000256" key="2">
    <source>
        <dbReference type="ARBA" id="ARBA00022840"/>
    </source>
</evidence>
<dbReference type="AlphaFoldDB" id="W6MC54"/>
<dbReference type="PANTHER" id="PTHR32071">
    <property type="entry name" value="TRANSCRIPTIONAL REGULATORY PROTEIN"/>
    <property type="match status" value="1"/>
</dbReference>
<dbReference type="PANTHER" id="PTHR32071:SF122">
    <property type="entry name" value="SIGMA FACTOR"/>
    <property type="match status" value="1"/>
</dbReference>
<evidence type="ECO:0000313" key="4">
    <source>
        <dbReference type="EMBL" id="CDI03885.1"/>
    </source>
</evidence>
<dbReference type="GO" id="GO:0006355">
    <property type="term" value="P:regulation of DNA-templated transcription"/>
    <property type="evidence" value="ECO:0007669"/>
    <property type="project" value="InterPro"/>
</dbReference>
<organism evidence="4 5">
    <name type="scientific">Candidatus Competibacter denitrificans Run_A_D11</name>
    <dbReference type="NCBI Taxonomy" id="1400863"/>
    <lineage>
        <taxon>Bacteria</taxon>
        <taxon>Pseudomonadati</taxon>
        <taxon>Pseudomonadota</taxon>
        <taxon>Gammaproteobacteria</taxon>
        <taxon>Candidatus Competibacteraceae</taxon>
        <taxon>Candidatus Competibacter</taxon>
    </lineage>
</organism>
<dbReference type="Pfam" id="PF00158">
    <property type="entry name" value="Sigma54_activat"/>
    <property type="match status" value="1"/>
</dbReference>
<protein>
    <submittedName>
        <fullName evidence="4">Sigma-54 factor interaction domain-containing protein</fullName>
    </submittedName>
</protein>
<dbReference type="PROSITE" id="PS50045">
    <property type="entry name" value="SIGMA54_INTERACT_4"/>
    <property type="match status" value="1"/>
</dbReference>
<dbReference type="SMART" id="SM00382">
    <property type="entry name" value="AAA"/>
    <property type="match status" value="1"/>
</dbReference>
<dbReference type="EMBL" id="CBTJ020000080">
    <property type="protein sequence ID" value="CDI03885.1"/>
    <property type="molecule type" value="Genomic_DNA"/>
</dbReference>
<comment type="caution">
    <text evidence="4">The sequence shown here is derived from an EMBL/GenBank/DDBJ whole genome shotgun (WGS) entry which is preliminary data.</text>
</comment>
<dbReference type="CDD" id="cd00009">
    <property type="entry name" value="AAA"/>
    <property type="match status" value="1"/>
</dbReference>
<dbReference type="STRING" id="1400863.BN873_70033"/>
<sequence length="508" mass="56811">MAGTRLQLEADERQFLAAASDVIMANPFEIDRRQVAALVPASALAIPNGHHALTTLFPVLLARLDRLSQRNAGSLTQYAGEERQWLADARLFCGYHRFLPELDRLIDQESTQPRPLTPVAFADEALALLREQGFDQTEAVRYFGLFYQLRRAYRFIDGALIGSSPCMQQLRRALWNNVFGCDMRVYERYLWNRMEDFSTLILGETGSGKGSAAAAIGRSVFIPFDPASHRFQHGIADTFIAVNLAEFPESLIESELFGHRKGAFTGAVEDHQGVFARCSPYGSLFLDEIGDASLGVQIKLLRVLQERAFTPVGSHKPQRFSGRVIAATHQALAELRQQGKFRPDFFYRLCSDTITVPSLRQRLAETPAELDLLVDALVARLLGSSRSEAVELVLTALHRDLPADYPWPGNVRELEQAARRILLTGRYAGEPAAPTASDAFWQQMQAGTLDARSVLAQYCALLYQRCGNYEHVARQTGLDRRTVRKYLSRSILPQQQMPGSDADRQHGQ</sequence>
<dbReference type="SUPFAM" id="SSF52540">
    <property type="entry name" value="P-loop containing nucleoside triphosphate hydrolases"/>
    <property type="match status" value="1"/>
</dbReference>
<dbReference type="RefSeq" id="WP_048675205.1">
    <property type="nucleotide sequence ID" value="NZ_CBTJ020000080.1"/>
</dbReference>
<feature type="domain" description="Sigma-54 factor interaction" evidence="3">
    <location>
        <begin position="160"/>
        <end position="423"/>
    </location>
</feature>
<gene>
    <name evidence="4" type="ORF">BN873_70033</name>
</gene>
<dbReference type="InterPro" id="IPR003593">
    <property type="entry name" value="AAA+_ATPase"/>
</dbReference>
<evidence type="ECO:0000313" key="5">
    <source>
        <dbReference type="Proteomes" id="UP000035760"/>
    </source>
</evidence>
<reference evidence="4" key="2">
    <citation type="submission" date="2014-03" db="EMBL/GenBank/DDBJ databases">
        <title>Candidatus Competibacter-lineage genomes retrieved from metagenomes reveal functional metabolic diversity.</title>
        <authorList>
            <person name="McIlroy S.J."/>
            <person name="Albertsen M."/>
            <person name="Andresen E.K."/>
            <person name="Saunders A.M."/>
            <person name="Kristiansen R."/>
            <person name="Stokholm-Bjerregaard M."/>
            <person name="Nielsen K.L."/>
            <person name="Nielsen P.H."/>
        </authorList>
    </citation>
    <scope>NUCLEOTIDE SEQUENCE</scope>
    <source>
        <strain evidence="4">Run_A_D11</strain>
    </source>
</reference>
<reference evidence="4" key="1">
    <citation type="submission" date="2013-07" db="EMBL/GenBank/DDBJ databases">
        <authorList>
            <person name="McIlroy S."/>
        </authorList>
    </citation>
    <scope>NUCLEOTIDE SEQUENCE [LARGE SCALE GENOMIC DNA]</scope>
    <source>
        <strain evidence="4">Run_A_D11</strain>
    </source>
</reference>
<evidence type="ECO:0000256" key="1">
    <source>
        <dbReference type="ARBA" id="ARBA00022741"/>
    </source>
</evidence>
<accession>W6MC54</accession>
<dbReference type="Gene3D" id="3.40.50.300">
    <property type="entry name" value="P-loop containing nucleotide triphosphate hydrolases"/>
    <property type="match status" value="1"/>
</dbReference>
<evidence type="ECO:0000259" key="3">
    <source>
        <dbReference type="PROSITE" id="PS50045"/>
    </source>
</evidence>
<dbReference type="InterPro" id="IPR002078">
    <property type="entry name" value="Sigma_54_int"/>
</dbReference>
<name>W6MC54_9GAMM</name>
<dbReference type="InterPro" id="IPR027417">
    <property type="entry name" value="P-loop_NTPase"/>
</dbReference>
<proteinExistence type="predicted"/>
<dbReference type="OrthoDB" id="9804019at2"/>
<keyword evidence="5" id="KW-1185">Reference proteome</keyword>
<keyword evidence="1" id="KW-0547">Nucleotide-binding</keyword>
<dbReference type="GO" id="GO:0005524">
    <property type="term" value="F:ATP binding"/>
    <property type="evidence" value="ECO:0007669"/>
    <property type="project" value="UniProtKB-KW"/>
</dbReference>